<sequence length="115" mass="11936">MKQASSLKSLWLPRLLLVASLAFSLPALAADPWVGVPSAANGQKVQLKAGSLQAWQPVTLLISDPQGRQSQQTAVANAKGDLTLDVQLAAAGAHKLELLDANGKRIGGGTCLVSR</sequence>
<dbReference type="EMBL" id="JAJIRN010000011">
    <property type="protein sequence ID" value="MCV2370940.1"/>
    <property type="molecule type" value="Genomic_DNA"/>
</dbReference>
<keyword evidence="3" id="KW-1185">Reference proteome</keyword>
<evidence type="ECO:0000313" key="3">
    <source>
        <dbReference type="Proteomes" id="UP001209701"/>
    </source>
</evidence>
<organism evidence="2 3">
    <name type="scientific">Roseateles oligotrophus</name>
    <dbReference type="NCBI Taxonomy" id="1769250"/>
    <lineage>
        <taxon>Bacteria</taxon>
        <taxon>Pseudomonadati</taxon>
        <taxon>Pseudomonadota</taxon>
        <taxon>Betaproteobacteria</taxon>
        <taxon>Burkholderiales</taxon>
        <taxon>Sphaerotilaceae</taxon>
        <taxon>Roseateles</taxon>
    </lineage>
</organism>
<name>A0ABT2YLJ1_9BURK</name>
<proteinExistence type="predicted"/>
<dbReference type="Proteomes" id="UP001209701">
    <property type="component" value="Unassembled WGS sequence"/>
</dbReference>
<evidence type="ECO:0000313" key="2">
    <source>
        <dbReference type="EMBL" id="MCV2370940.1"/>
    </source>
</evidence>
<feature type="signal peptide" evidence="1">
    <location>
        <begin position="1"/>
        <end position="29"/>
    </location>
</feature>
<dbReference type="RefSeq" id="WP_263573520.1">
    <property type="nucleotide sequence ID" value="NZ_JAJIRN010000011.1"/>
</dbReference>
<reference evidence="2 3" key="1">
    <citation type="submission" date="2021-11" db="EMBL/GenBank/DDBJ databases">
        <authorList>
            <person name="Liang Q."/>
            <person name="Mou H."/>
            <person name="Liu Z."/>
        </authorList>
    </citation>
    <scope>NUCLEOTIDE SEQUENCE [LARGE SCALE GENOMIC DNA]</scope>
    <source>
        <strain evidence="2 3">CHU3</strain>
    </source>
</reference>
<accession>A0ABT2YLJ1</accession>
<evidence type="ECO:0000256" key="1">
    <source>
        <dbReference type="SAM" id="SignalP"/>
    </source>
</evidence>
<keyword evidence="1" id="KW-0732">Signal</keyword>
<gene>
    <name evidence="2" type="ORF">LNV07_22870</name>
</gene>
<protein>
    <submittedName>
        <fullName evidence="2">Uncharacterized protein</fullName>
    </submittedName>
</protein>
<comment type="caution">
    <text evidence="2">The sequence shown here is derived from an EMBL/GenBank/DDBJ whole genome shotgun (WGS) entry which is preliminary data.</text>
</comment>
<feature type="chain" id="PRO_5046035413" evidence="1">
    <location>
        <begin position="30"/>
        <end position="115"/>
    </location>
</feature>